<protein>
    <submittedName>
        <fullName evidence="4">DUF4105 domain-containing protein</fullName>
    </submittedName>
</protein>
<keyword evidence="2" id="KW-0732">Signal</keyword>
<comment type="caution">
    <text evidence="4">The sequence shown here is derived from an EMBL/GenBank/DDBJ whole genome shotgun (WGS) entry which is preliminary data.</text>
</comment>
<dbReference type="Pfam" id="PF13387">
    <property type="entry name" value="Lnb_N"/>
    <property type="match status" value="1"/>
</dbReference>
<feature type="transmembrane region" description="Helical" evidence="1">
    <location>
        <begin position="348"/>
        <end position="367"/>
    </location>
</feature>
<dbReference type="Proteomes" id="UP001589607">
    <property type="component" value="Unassembled WGS sequence"/>
</dbReference>
<feature type="transmembrane region" description="Helical" evidence="1">
    <location>
        <begin position="269"/>
        <end position="290"/>
    </location>
</feature>
<feature type="transmembrane region" description="Helical" evidence="1">
    <location>
        <begin position="246"/>
        <end position="262"/>
    </location>
</feature>
<evidence type="ECO:0000313" key="4">
    <source>
        <dbReference type="EMBL" id="MFB9095381.1"/>
    </source>
</evidence>
<dbReference type="RefSeq" id="WP_236456947.1">
    <property type="nucleotide sequence ID" value="NZ_CBCSGE010000010.1"/>
</dbReference>
<feature type="transmembrane region" description="Helical" evidence="1">
    <location>
        <begin position="296"/>
        <end position="315"/>
    </location>
</feature>
<dbReference type="InterPro" id="IPR025178">
    <property type="entry name" value="Lnb_N"/>
</dbReference>
<evidence type="ECO:0000313" key="5">
    <source>
        <dbReference type="Proteomes" id="UP001589607"/>
    </source>
</evidence>
<keyword evidence="1" id="KW-0472">Membrane</keyword>
<keyword evidence="1" id="KW-0812">Transmembrane</keyword>
<keyword evidence="5" id="KW-1185">Reference proteome</keyword>
<feature type="chain" id="PRO_5045690894" evidence="2">
    <location>
        <begin position="20"/>
        <end position="374"/>
    </location>
</feature>
<reference evidence="4 5" key="1">
    <citation type="submission" date="2024-09" db="EMBL/GenBank/DDBJ databases">
        <authorList>
            <person name="Sun Q."/>
            <person name="Mori K."/>
        </authorList>
    </citation>
    <scope>NUCLEOTIDE SEQUENCE [LARGE SCALE GENOMIC DNA]</scope>
    <source>
        <strain evidence="4 5">CECT 7955</strain>
    </source>
</reference>
<accession>A0ABV5GJ20</accession>
<keyword evidence="1" id="KW-1133">Transmembrane helix</keyword>
<evidence type="ECO:0000259" key="3">
    <source>
        <dbReference type="Pfam" id="PF13387"/>
    </source>
</evidence>
<organism evidence="4 5">
    <name type="scientific">Flavobacterium jumunjinense</name>
    <dbReference type="NCBI Taxonomy" id="998845"/>
    <lineage>
        <taxon>Bacteria</taxon>
        <taxon>Pseudomonadati</taxon>
        <taxon>Bacteroidota</taxon>
        <taxon>Flavobacteriia</taxon>
        <taxon>Flavobacteriales</taxon>
        <taxon>Flavobacteriaceae</taxon>
        <taxon>Flavobacterium</taxon>
    </lineage>
</organism>
<feature type="domain" description="Lnb N-terminal periplasmic" evidence="3">
    <location>
        <begin position="26"/>
        <end position="175"/>
    </location>
</feature>
<name>A0ABV5GJ20_9FLAO</name>
<dbReference type="EMBL" id="JBHMEY010000006">
    <property type="protein sequence ID" value="MFB9095381.1"/>
    <property type="molecule type" value="Genomic_DNA"/>
</dbReference>
<feature type="transmembrane region" description="Helical" evidence="1">
    <location>
        <begin position="322"/>
        <end position="342"/>
    </location>
</feature>
<evidence type="ECO:0000256" key="1">
    <source>
        <dbReference type="SAM" id="Phobius"/>
    </source>
</evidence>
<feature type="signal peptide" evidence="2">
    <location>
        <begin position="1"/>
        <end position="19"/>
    </location>
</feature>
<sequence length="374" mass="43618">MIKKFLFSYIILLSTLSIAQEVQLSNSAQISVLTCGAGNESYSLYGHTAIRIKDYIKNIDIVYNYGTFDFDTPNFILKFVKGDLQYFVSTSSYTNFEYAYQYENRSIYEQSLNISLAKKQQLFDMLNKSLKSDERFYMYKFIDRNCTNMVVDKLNFVLNDSVIATKKPVKVTYREILFPYSENHFFEQLGINIIFGNKVDQKAERLFLPFELLDVLKNTKLDNKPLVSETKTLFEARPSKFVPSNFNSSYIVLFFLILIVVLNRKSINLIYYSLIGLIGLFLCLVGFYSFHEEVMWNYNALLFNPLFLFLTYYIIKGNKSRIILFGKVILGLHLVYIVILLNKVHLNQLLPFIICNFILMGRMIVAIKKNTNQL</sequence>
<gene>
    <name evidence="4" type="ORF">ACFFVF_02545</name>
</gene>
<proteinExistence type="predicted"/>
<evidence type="ECO:0000256" key="2">
    <source>
        <dbReference type="SAM" id="SignalP"/>
    </source>
</evidence>